<evidence type="ECO:0000256" key="5">
    <source>
        <dbReference type="ARBA" id="ARBA00022729"/>
    </source>
</evidence>
<dbReference type="GO" id="GO:0005886">
    <property type="term" value="C:plasma membrane"/>
    <property type="evidence" value="ECO:0007669"/>
    <property type="project" value="TreeGrafter"/>
</dbReference>
<accession>A0A8B6HDV9</accession>
<evidence type="ECO:0000256" key="9">
    <source>
        <dbReference type="ARBA" id="ARBA00023170"/>
    </source>
</evidence>
<evidence type="ECO:0000256" key="4">
    <source>
        <dbReference type="ARBA" id="ARBA00022692"/>
    </source>
</evidence>
<evidence type="ECO:0000313" key="15">
    <source>
        <dbReference type="Proteomes" id="UP000596742"/>
    </source>
</evidence>
<keyword evidence="3" id="KW-0433">Leucine-rich repeat</keyword>
<dbReference type="SMART" id="SM00369">
    <property type="entry name" value="LRR_TYP"/>
    <property type="match status" value="4"/>
</dbReference>
<name>A0A8B6HDV9_MYTGA</name>
<dbReference type="SMART" id="SM00365">
    <property type="entry name" value="LRR_SD22"/>
    <property type="match status" value="5"/>
</dbReference>
<evidence type="ECO:0000256" key="7">
    <source>
        <dbReference type="ARBA" id="ARBA00022989"/>
    </source>
</evidence>
<reference evidence="14" key="1">
    <citation type="submission" date="2018-11" db="EMBL/GenBank/DDBJ databases">
        <authorList>
            <person name="Alioto T."/>
            <person name="Alioto T."/>
        </authorList>
    </citation>
    <scope>NUCLEOTIDE SEQUENCE</scope>
</reference>
<sequence length="967" mass="111424">MSVLLSVSFLGLLLLPVNSLSDDNMTKTCAKCDCNQIVINCANHGLNRYPNFSLYETVRTINFSHNNLEYIPDAYLLPDQLLILDLAFNKINRSENHSLSELKSLQQLNLSNNNFHTVLDGRKLPESVIHFDLSWNKINSFGRYPFVNSRRLQVLDLHQNLLSYNKTVFQQNVFNNLQNLTDLNIGQNGYHTTEPVYPDEVFKHLKSLRTLVIDGFLTTTFGKVFSEMKNLQALSINNLMVGNLGIETITENYFENLSQITSLDISLTGYRQINTSGSEVYLKSIESGAIAKLTKLRSLDISFNSLLGFCGLRNITQDLPNTDIKVLKANQIHCPYGFSTILFVDDIKPLKDTNLTELYLDGNRLEMTEDLAPTYLPKTLRILSLMGNRLRLDKYKTDGIWTLTGINSLYLSSQDQTQSHRVHSGWFVCNDFTDTIQCLSDRKSNKHSCKFQKGNVGRSAQELQEPYQSDEFGLIADTYPFDYVNFVDYVKPPRTGDIQSHSHLTAVDIHPYPPLNCAYFDHLISFVNTIPPNTKRIFYESSNLGDQIIPYWMSNDTLEYISLRGNNFQYFLGPVCNVTKVKRLDLSENMCLNIYAHFFIGFINLEDLFIQGNLLGDAMKTFENGELFEKQLQLKNLNISSNRITTLPNNFFAHVLNIKTLDISHNLLTDWNVTISHLWQLNVLDLSYNQITFLSDKAMKKLDKITSQNIKINMMHNPFECSCDSLSFLLWYKKNRKRMGSYSNVTCKNSKRELIYVNDVLLSLQKKCSSKVGLMIGAGLFLFVVLGMIFGAIVYRYRIRLKYSFHMFKRQYFGGYEPLHAIQNYEFDAFISYADQDRQFVINRLIELENKKGKRLCIHHRDFIPGNEIAENIINGIHHSRMTICVITREFLKSTRCNYEFNIARTEGICSRERENIIIVILMEDIPFKELPIRIMEVIGQETYLSFAEYLNDDDTFLDLLATAIEN</sequence>
<dbReference type="PANTHER" id="PTHR24365:SF541">
    <property type="entry name" value="PROTEIN TOLL-RELATED"/>
    <property type="match status" value="1"/>
</dbReference>
<keyword evidence="7 11" id="KW-1133">Transmembrane helix</keyword>
<keyword evidence="6" id="KW-0677">Repeat</keyword>
<feature type="transmembrane region" description="Helical" evidence="11">
    <location>
        <begin position="772"/>
        <end position="795"/>
    </location>
</feature>
<dbReference type="GO" id="GO:0007165">
    <property type="term" value="P:signal transduction"/>
    <property type="evidence" value="ECO:0007669"/>
    <property type="project" value="InterPro"/>
</dbReference>
<dbReference type="Proteomes" id="UP000596742">
    <property type="component" value="Unassembled WGS sequence"/>
</dbReference>
<dbReference type="InterPro" id="IPR003591">
    <property type="entry name" value="Leu-rich_rpt_typical-subtyp"/>
</dbReference>
<gene>
    <name evidence="14" type="ORF">MGAL_10B057177</name>
</gene>
<keyword evidence="8 11" id="KW-0472">Membrane</keyword>
<keyword evidence="10" id="KW-0325">Glycoprotein</keyword>
<organism evidence="14 15">
    <name type="scientific">Mytilus galloprovincialis</name>
    <name type="common">Mediterranean mussel</name>
    <dbReference type="NCBI Taxonomy" id="29158"/>
    <lineage>
        <taxon>Eukaryota</taxon>
        <taxon>Metazoa</taxon>
        <taxon>Spiralia</taxon>
        <taxon>Lophotrochozoa</taxon>
        <taxon>Mollusca</taxon>
        <taxon>Bivalvia</taxon>
        <taxon>Autobranchia</taxon>
        <taxon>Pteriomorphia</taxon>
        <taxon>Mytilida</taxon>
        <taxon>Mytiloidea</taxon>
        <taxon>Mytilidae</taxon>
        <taxon>Mytilinae</taxon>
        <taxon>Mytilus</taxon>
    </lineage>
</organism>
<protein>
    <submittedName>
        <fullName evidence="14">Toll-like receptor 13</fullName>
    </submittedName>
</protein>
<evidence type="ECO:0000256" key="12">
    <source>
        <dbReference type="SAM" id="SignalP"/>
    </source>
</evidence>
<comment type="subcellular location">
    <subcellularLocation>
        <location evidence="1">Membrane</location>
        <topology evidence="1">Single-pass membrane protein</topology>
    </subcellularLocation>
</comment>
<dbReference type="SUPFAM" id="SSF52058">
    <property type="entry name" value="L domain-like"/>
    <property type="match status" value="2"/>
</dbReference>
<dbReference type="GO" id="GO:0038023">
    <property type="term" value="F:signaling receptor activity"/>
    <property type="evidence" value="ECO:0007669"/>
    <property type="project" value="TreeGrafter"/>
</dbReference>
<evidence type="ECO:0000256" key="8">
    <source>
        <dbReference type="ARBA" id="ARBA00023136"/>
    </source>
</evidence>
<keyword evidence="5 12" id="KW-0732">Signal</keyword>
<dbReference type="PROSITE" id="PS50104">
    <property type="entry name" value="TIR"/>
    <property type="match status" value="1"/>
</dbReference>
<dbReference type="EMBL" id="UYJE01009919">
    <property type="protein sequence ID" value="VDI78056.1"/>
    <property type="molecule type" value="Genomic_DNA"/>
</dbReference>
<dbReference type="SUPFAM" id="SSF52200">
    <property type="entry name" value="Toll/Interleukin receptor TIR domain"/>
    <property type="match status" value="1"/>
</dbReference>
<dbReference type="PANTHER" id="PTHR24365">
    <property type="entry name" value="TOLL-LIKE RECEPTOR"/>
    <property type="match status" value="1"/>
</dbReference>
<keyword evidence="9 14" id="KW-0675">Receptor</keyword>
<evidence type="ECO:0000256" key="11">
    <source>
        <dbReference type="SAM" id="Phobius"/>
    </source>
</evidence>
<dbReference type="OrthoDB" id="676979at2759"/>
<keyword evidence="4 11" id="KW-0812">Transmembrane</keyword>
<proteinExistence type="inferred from homology"/>
<dbReference type="InterPro" id="IPR035897">
    <property type="entry name" value="Toll_tir_struct_dom_sf"/>
</dbReference>
<evidence type="ECO:0000256" key="1">
    <source>
        <dbReference type="ARBA" id="ARBA00004167"/>
    </source>
</evidence>
<dbReference type="InterPro" id="IPR000157">
    <property type="entry name" value="TIR_dom"/>
</dbReference>
<keyword evidence="15" id="KW-1185">Reference proteome</keyword>
<feature type="domain" description="TIR" evidence="13">
    <location>
        <begin position="825"/>
        <end position="967"/>
    </location>
</feature>
<feature type="chain" id="PRO_5032618007" evidence="12">
    <location>
        <begin position="20"/>
        <end position="967"/>
    </location>
</feature>
<dbReference type="Gene3D" id="3.80.10.10">
    <property type="entry name" value="Ribonuclease Inhibitor"/>
    <property type="match status" value="5"/>
</dbReference>
<feature type="signal peptide" evidence="12">
    <location>
        <begin position="1"/>
        <end position="19"/>
    </location>
</feature>
<evidence type="ECO:0000259" key="13">
    <source>
        <dbReference type="PROSITE" id="PS50104"/>
    </source>
</evidence>
<evidence type="ECO:0000313" key="14">
    <source>
        <dbReference type="EMBL" id="VDI78056.1"/>
    </source>
</evidence>
<evidence type="ECO:0000256" key="2">
    <source>
        <dbReference type="ARBA" id="ARBA00009634"/>
    </source>
</evidence>
<comment type="similarity">
    <text evidence="2">Belongs to the Toll-like receptor family.</text>
</comment>
<evidence type="ECO:0000256" key="10">
    <source>
        <dbReference type="ARBA" id="ARBA00023180"/>
    </source>
</evidence>
<dbReference type="InterPro" id="IPR032675">
    <property type="entry name" value="LRR_dom_sf"/>
</dbReference>
<dbReference type="AlphaFoldDB" id="A0A8B6HDV9"/>
<evidence type="ECO:0000256" key="6">
    <source>
        <dbReference type="ARBA" id="ARBA00022737"/>
    </source>
</evidence>
<dbReference type="Pfam" id="PF13855">
    <property type="entry name" value="LRR_8"/>
    <property type="match status" value="2"/>
</dbReference>
<comment type="caution">
    <text evidence="14">The sequence shown here is derived from an EMBL/GenBank/DDBJ whole genome shotgun (WGS) entry which is preliminary data.</text>
</comment>
<dbReference type="Pfam" id="PF01582">
    <property type="entry name" value="TIR"/>
    <property type="match status" value="1"/>
</dbReference>
<dbReference type="PROSITE" id="PS51450">
    <property type="entry name" value="LRR"/>
    <property type="match status" value="3"/>
</dbReference>
<dbReference type="Gene3D" id="3.40.50.10140">
    <property type="entry name" value="Toll/interleukin-1 receptor homology (TIR) domain"/>
    <property type="match status" value="1"/>
</dbReference>
<evidence type="ECO:0000256" key="3">
    <source>
        <dbReference type="ARBA" id="ARBA00022614"/>
    </source>
</evidence>
<dbReference type="SMART" id="SM00255">
    <property type="entry name" value="TIR"/>
    <property type="match status" value="1"/>
</dbReference>
<dbReference type="InterPro" id="IPR001611">
    <property type="entry name" value="Leu-rich_rpt"/>
</dbReference>